<dbReference type="RefSeq" id="XP_070890062.1">
    <property type="nucleotide sequence ID" value="XM_071028167.1"/>
</dbReference>
<name>A0ABR4M3B2_9EURO</name>
<organism evidence="3 4">
    <name type="scientific">Aspergillus lucknowensis</name>
    <dbReference type="NCBI Taxonomy" id="176173"/>
    <lineage>
        <taxon>Eukaryota</taxon>
        <taxon>Fungi</taxon>
        <taxon>Dikarya</taxon>
        <taxon>Ascomycota</taxon>
        <taxon>Pezizomycotina</taxon>
        <taxon>Eurotiomycetes</taxon>
        <taxon>Eurotiomycetidae</taxon>
        <taxon>Eurotiales</taxon>
        <taxon>Aspergillaceae</taxon>
        <taxon>Aspergillus</taxon>
        <taxon>Aspergillus subgen. Nidulantes</taxon>
    </lineage>
</organism>
<keyword evidence="4" id="KW-1185">Reference proteome</keyword>
<accession>A0ABR4M3B2</accession>
<comment type="caution">
    <text evidence="3">The sequence shown here is derived from an EMBL/GenBank/DDBJ whole genome shotgun (WGS) entry which is preliminary data.</text>
</comment>
<dbReference type="Proteomes" id="UP001610432">
    <property type="component" value="Unassembled WGS sequence"/>
</dbReference>
<evidence type="ECO:0008006" key="5">
    <source>
        <dbReference type="Google" id="ProtNLM"/>
    </source>
</evidence>
<evidence type="ECO:0000256" key="1">
    <source>
        <dbReference type="PROSITE-ProRule" id="PRU00708"/>
    </source>
</evidence>
<dbReference type="Pfam" id="PF13041">
    <property type="entry name" value="PPR_2"/>
    <property type="match status" value="1"/>
</dbReference>
<evidence type="ECO:0000313" key="3">
    <source>
        <dbReference type="EMBL" id="KAL2871083.1"/>
    </source>
</evidence>
<protein>
    <recommendedName>
        <fullName evidence="5">Translation regulator</fullName>
    </recommendedName>
</protein>
<dbReference type="NCBIfam" id="TIGR00756">
    <property type="entry name" value="PPR"/>
    <property type="match status" value="1"/>
</dbReference>
<proteinExistence type="predicted"/>
<evidence type="ECO:0000313" key="4">
    <source>
        <dbReference type="Proteomes" id="UP001610432"/>
    </source>
</evidence>
<dbReference type="InterPro" id="IPR051114">
    <property type="entry name" value="Mito_RNA_Proc_CCM1"/>
</dbReference>
<dbReference type="PROSITE" id="PS51375">
    <property type="entry name" value="PPR"/>
    <property type="match status" value="1"/>
</dbReference>
<dbReference type="Gene3D" id="1.25.40.10">
    <property type="entry name" value="Tetratricopeptide repeat domain"/>
    <property type="match status" value="2"/>
</dbReference>
<dbReference type="EMBL" id="JBFXLQ010000004">
    <property type="protein sequence ID" value="KAL2871083.1"/>
    <property type="molecule type" value="Genomic_DNA"/>
</dbReference>
<dbReference type="GeneID" id="98143239"/>
<dbReference type="PANTHER" id="PTHR47934">
    <property type="entry name" value="PENTATRICOPEPTIDE REPEAT-CONTAINING PROTEIN PET309, MITOCHONDRIAL"/>
    <property type="match status" value="1"/>
</dbReference>
<feature type="compositionally biased region" description="Polar residues" evidence="2">
    <location>
        <begin position="1176"/>
        <end position="1188"/>
    </location>
</feature>
<dbReference type="PANTHER" id="PTHR47934:SF6">
    <property type="entry name" value="MITOCHONDRIAL GROUP I INTRON SPLICING FACTOR CCM1-RELATED"/>
    <property type="match status" value="1"/>
</dbReference>
<dbReference type="InterPro" id="IPR002885">
    <property type="entry name" value="PPR_rpt"/>
</dbReference>
<feature type="region of interest" description="Disordered" evidence="2">
    <location>
        <begin position="1150"/>
        <end position="1204"/>
    </location>
</feature>
<gene>
    <name evidence="3" type="ORF">BJX67DRAFT_343522</name>
</gene>
<sequence>MLERTAGCIESAGRRFLRDSKGSLRSRRAPCIGFKHGAGSISDYSNGRLAPRRALRQGCSDSNTTGSRAPLLDFLYPNRTQDVVVALLLRKNAVSRKKRRSISAACRTFTTEASRHPAIEPPQPMHISSRGDSESQTSLARSALAKLLRDGTAEQPDRMWRLYVAAGYPADLRQALLALLSNSPKQDDHDRAQAVFYSISEELRSAEDYLHIVKSFFAVGRREVVKIICKEALAKDHGLSLWAYSLARLLNDSEWFLGKELWQANPSAKQLAPKELWAYLSPHINALSLLKNLHSFSRSLLRRDQDADAPDTSVRPLRDFASSILDIIFTRLELFERTPPDLLLPLVQDSYHAGLLKPLHYFRLISTLQNARSKPVFAQSVVVYKNLRWLMSKIIPPTGLIKRFFQGFSRFGMVDSIQYFVDELYRINEIPGLEEYGHILRTYSRAGEATKLDRAFNQMVYHHGKPKSLEYLAPLLYVHARVGNVEKTLVEFQKLSDDWGLVPNTYCWNILLTAYAKRGDVPGCNQRFRMMLEAGVEPSSFTFGILMGLYGNRGDVERVTRLLHIAKQRRVPIASAMLDPIVEAYCKNQELESAEHVAKSCLSVQMRGSRVRMWNILLWNHAYRMDLASIVQIRSVMNAAGIPPDDMTYAAFMMSLVLVGQTDSARRILRTLHRSRTLQATEFHYAIILYGYVKQRNRDMAHIIFQEIQARFKDPGISARVLLIRTQLERDLQIVNSDTVSEVDEETETAANIRFVHAERLLLDSIAEFRSAQLATNMPMPGASRRKYIADTFPAAYFDAIMTEYGKRGALEDVERLWKEYVKVKNCPDSFAHAPLRILAPIMLAYMNADKHEMVDLCWRFAFRRAQQMWSRHDNGKALVEVPSSPEPVNPAKPFLPDTSGEGVDIPISPDLDWQSMPPVLPAYRFMLSRFVSIYMRSLVNRQESHKIDQLMAEVEKSGFSLTTFNWSAYVQMLASSDSPSDQVKAFLIFEEKFMPNFPGWYHLRRGRGLAHMNVPPALSFDPDTRSRVLKNRAKLFWSKMNPDYMQPTYLTMVYLAAALLRARERSISIGVTELQNLYKAAPQTIGALGRMPYLRDKFQGVLLRRRPEAESPKRTKDSYYVWTGGILGVGGRRGVPQKVEPFEEAFAEDAWEGEDSEQPHSFEGLSSEEPAEIGSSLQYKPASSTVSLPKEDPKNADSHVDPRYRWMLSPQDAYGLEAAITFSAQDKYSNDELIDVEREALDSFEDLAKLRNEEKKMRRNPSRDTIIGDEEADGPYCRNSKMPNFLEELHSDEGLDQQE</sequence>
<feature type="region of interest" description="Disordered" evidence="2">
    <location>
        <begin position="1256"/>
        <end position="1300"/>
    </location>
</feature>
<reference evidence="3 4" key="1">
    <citation type="submission" date="2024-07" db="EMBL/GenBank/DDBJ databases">
        <title>Section-level genome sequencing and comparative genomics of Aspergillus sections Usti and Cavernicolus.</title>
        <authorList>
            <consortium name="Lawrence Berkeley National Laboratory"/>
            <person name="Nybo J.L."/>
            <person name="Vesth T.C."/>
            <person name="Theobald S."/>
            <person name="Frisvad J.C."/>
            <person name="Larsen T.O."/>
            <person name="Kjaerboelling I."/>
            <person name="Rothschild-Mancinelli K."/>
            <person name="Lyhne E.K."/>
            <person name="Kogle M.E."/>
            <person name="Barry K."/>
            <person name="Clum A."/>
            <person name="Na H."/>
            <person name="Ledsgaard L."/>
            <person name="Lin J."/>
            <person name="Lipzen A."/>
            <person name="Kuo A."/>
            <person name="Riley R."/>
            <person name="Mondo S."/>
            <person name="Labutti K."/>
            <person name="Haridas S."/>
            <person name="Pangalinan J."/>
            <person name="Salamov A.A."/>
            <person name="Simmons B.A."/>
            <person name="Magnuson J.K."/>
            <person name="Chen J."/>
            <person name="Drula E."/>
            <person name="Henrissat B."/>
            <person name="Wiebenga A."/>
            <person name="Lubbers R.J."/>
            <person name="Gomes A.C."/>
            <person name="Macurrencykelacurrency M.R."/>
            <person name="Stajich J."/>
            <person name="Grigoriev I.V."/>
            <person name="Mortensen U.H."/>
            <person name="De Vries R.P."/>
            <person name="Baker S.E."/>
            <person name="Andersen M.R."/>
        </authorList>
    </citation>
    <scope>NUCLEOTIDE SEQUENCE [LARGE SCALE GENOMIC DNA]</scope>
    <source>
        <strain evidence="3 4">CBS 449.75</strain>
    </source>
</reference>
<dbReference type="InterPro" id="IPR011990">
    <property type="entry name" value="TPR-like_helical_dom_sf"/>
</dbReference>
<feature type="repeat" description="PPR" evidence="1">
    <location>
        <begin position="504"/>
        <end position="538"/>
    </location>
</feature>
<evidence type="ECO:0000256" key="2">
    <source>
        <dbReference type="SAM" id="MobiDB-lite"/>
    </source>
</evidence>
<feature type="compositionally biased region" description="Basic and acidic residues" evidence="2">
    <location>
        <begin position="1190"/>
        <end position="1204"/>
    </location>
</feature>